<name>A0ACC3MW82_9PEZI</name>
<organism evidence="1 2">
    <name type="scientific">Vermiconidia calcicola</name>
    <dbReference type="NCBI Taxonomy" id="1690605"/>
    <lineage>
        <taxon>Eukaryota</taxon>
        <taxon>Fungi</taxon>
        <taxon>Dikarya</taxon>
        <taxon>Ascomycota</taxon>
        <taxon>Pezizomycotina</taxon>
        <taxon>Dothideomycetes</taxon>
        <taxon>Dothideomycetidae</taxon>
        <taxon>Mycosphaerellales</taxon>
        <taxon>Extremaceae</taxon>
        <taxon>Vermiconidia</taxon>
    </lineage>
</organism>
<gene>
    <name evidence="1" type="ORF">LTR37_013521</name>
</gene>
<dbReference type="Proteomes" id="UP001281147">
    <property type="component" value="Unassembled WGS sequence"/>
</dbReference>
<protein>
    <submittedName>
        <fullName evidence="1">Uncharacterized protein</fullName>
    </submittedName>
</protein>
<dbReference type="EMBL" id="JAUTXU010000133">
    <property type="protein sequence ID" value="KAK3705004.1"/>
    <property type="molecule type" value="Genomic_DNA"/>
</dbReference>
<comment type="caution">
    <text evidence="1">The sequence shown here is derived from an EMBL/GenBank/DDBJ whole genome shotgun (WGS) entry which is preliminary data.</text>
</comment>
<accession>A0ACC3MW82</accession>
<reference evidence="1" key="1">
    <citation type="submission" date="2023-07" db="EMBL/GenBank/DDBJ databases">
        <title>Black Yeasts Isolated from many extreme environments.</title>
        <authorList>
            <person name="Coleine C."/>
            <person name="Stajich J.E."/>
            <person name="Selbmann L."/>
        </authorList>
    </citation>
    <scope>NUCLEOTIDE SEQUENCE</scope>
    <source>
        <strain evidence="1">CCFEE 5714</strain>
    </source>
</reference>
<keyword evidence="2" id="KW-1185">Reference proteome</keyword>
<evidence type="ECO:0000313" key="2">
    <source>
        <dbReference type="Proteomes" id="UP001281147"/>
    </source>
</evidence>
<sequence>MSGFQDIALQAAETLQTAHINKSPSVKHDIAPGTAADKKETVQLEDDPDIDAASDVEEDEIPASILRPTPRRPQMPPLPDLRFEQSYLASIKDTQSWQGVAYITVRDQVMMPLVQGIAWTLIVAGWRHWNKAARFSGQSVGARIRRWWWGVNNWTLPENAKGTLRDEKFAEGAAEFFTAEANAGSD</sequence>
<evidence type="ECO:0000313" key="1">
    <source>
        <dbReference type="EMBL" id="KAK3705004.1"/>
    </source>
</evidence>
<proteinExistence type="predicted"/>